<sequence>MLELCWSGGSERARKEMSRYGHAGAELTEDQLNDARAAFAGADAAAAGRISQAAARAALARLGLQLDDALFERLARARWAEYGRDDVSCEGFVALFALAAAPSRKYGAQLRKAAGRGDVAVVRELLMRGCGVNTADGNGMPALQHAAAAGLVDVAKLLKQCAGAELEVNTADNTGWTPLMTGAQLEDDTADNTGWTPLMTASAHGHAVFVRWLLDAGADARAASRAGRTALHAAASKGRDAVVRLLLAAGAAADARDAAGCAPLHLAALHAHVGAARALLEGGADGGAVDALGRGAADYLGPQAWRRLQDERGGNASWTRRK</sequence>
<keyword evidence="1" id="KW-0677">Repeat</keyword>
<dbReference type="Gene3D" id="1.25.40.20">
    <property type="entry name" value="Ankyrin repeat-containing domain"/>
    <property type="match status" value="2"/>
</dbReference>
<name>A0A835ZCP7_9STRA</name>
<feature type="repeat" description="ANK" evidence="3">
    <location>
        <begin position="193"/>
        <end position="225"/>
    </location>
</feature>
<feature type="repeat" description="ANK" evidence="3">
    <location>
        <begin position="259"/>
        <end position="291"/>
    </location>
</feature>
<dbReference type="Pfam" id="PF12796">
    <property type="entry name" value="Ank_2"/>
    <property type="match status" value="2"/>
</dbReference>
<dbReference type="Proteomes" id="UP000664859">
    <property type="component" value="Unassembled WGS sequence"/>
</dbReference>
<dbReference type="InterPro" id="IPR002110">
    <property type="entry name" value="Ankyrin_rpt"/>
</dbReference>
<keyword evidence="5" id="KW-1185">Reference proteome</keyword>
<dbReference type="EMBL" id="JAFCMP010000060">
    <property type="protein sequence ID" value="KAG5188915.1"/>
    <property type="molecule type" value="Genomic_DNA"/>
</dbReference>
<evidence type="ECO:0000313" key="4">
    <source>
        <dbReference type="EMBL" id="KAG5188915.1"/>
    </source>
</evidence>
<proteinExistence type="predicted"/>
<evidence type="ECO:0000313" key="5">
    <source>
        <dbReference type="Proteomes" id="UP000664859"/>
    </source>
</evidence>
<accession>A0A835ZCP7</accession>
<dbReference type="OrthoDB" id="539213at2759"/>
<dbReference type="AlphaFoldDB" id="A0A835ZCP7"/>
<dbReference type="SMART" id="SM00248">
    <property type="entry name" value="ANK"/>
    <property type="match status" value="5"/>
</dbReference>
<reference evidence="4" key="1">
    <citation type="submission" date="2021-02" db="EMBL/GenBank/DDBJ databases">
        <title>First Annotated Genome of the Yellow-green Alga Tribonema minus.</title>
        <authorList>
            <person name="Mahan K.M."/>
        </authorList>
    </citation>
    <scope>NUCLEOTIDE SEQUENCE</scope>
    <source>
        <strain evidence="4">UTEX B ZZ1240</strain>
    </source>
</reference>
<organism evidence="4 5">
    <name type="scientific">Tribonema minus</name>
    <dbReference type="NCBI Taxonomy" id="303371"/>
    <lineage>
        <taxon>Eukaryota</taxon>
        <taxon>Sar</taxon>
        <taxon>Stramenopiles</taxon>
        <taxon>Ochrophyta</taxon>
        <taxon>PX clade</taxon>
        <taxon>Xanthophyceae</taxon>
        <taxon>Tribonematales</taxon>
        <taxon>Tribonemataceae</taxon>
        <taxon>Tribonema</taxon>
    </lineage>
</organism>
<dbReference type="Gene3D" id="1.10.238.10">
    <property type="entry name" value="EF-hand"/>
    <property type="match status" value="1"/>
</dbReference>
<protein>
    <submittedName>
        <fullName evidence="4">Ankyrin</fullName>
    </submittedName>
</protein>
<keyword evidence="2 3" id="KW-0040">ANK repeat</keyword>
<dbReference type="PROSITE" id="PS50088">
    <property type="entry name" value="ANK_REPEAT"/>
    <property type="match status" value="3"/>
</dbReference>
<evidence type="ECO:0000256" key="1">
    <source>
        <dbReference type="ARBA" id="ARBA00022737"/>
    </source>
</evidence>
<gene>
    <name evidence="4" type="ORF">JKP88DRAFT_287097</name>
</gene>
<comment type="caution">
    <text evidence="4">The sequence shown here is derived from an EMBL/GenBank/DDBJ whole genome shotgun (WGS) entry which is preliminary data.</text>
</comment>
<feature type="repeat" description="ANK" evidence="3">
    <location>
        <begin position="226"/>
        <end position="258"/>
    </location>
</feature>
<dbReference type="SUPFAM" id="SSF48403">
    <property type="entry name" value="Ankyrin repeat"/>
    <property type="match status" value="1"/>
</dbReference>
<dbReference type="InterPro" id="IPR050745">
    <property type="entry name" value="Multifunctional_regulatory"/>
</dbReference>
<dbReference type="PANTHER" id="PTHR24189">
    <property type="entry name" value="MYOTROPHIN"/>
    <property type="match status" value="1"/>
</dbReference>
<evidence type="ECO:0000256" key="3">
    <source>
        <dbReference type="PROSITE-ProRule" id="PRU00023"/>
    </source>
</evidence>
<dbReference type="PROSITE" id="PS50297">
    <property type="entry name" value="ANK_REP_REGION"/>
    <property type="match status" value="3"/>
</dbReference>
<dbReference type="PANTHER" id="PTHR24189:SF50">
    <property type="entry name" value="ANKYRIN REPEAT AND SOCS BOX PROTEIN 2"/>
    <property type="match status" value="1"/>
</dbReference>
<dbReference type="InterPro" id="IPR036770">
    <property type="entry name" value="Ankyrin_rpt-contain_sf"/>
</dbReference>
<dbReference type="Pfam" id="PF00023">
    <property type="entry name" value="Ank"/>
    <property type="match status" value="1"/>
</dbReference>
<evidence type="ECO:0000256" key="2">
    <source>
        <dbReference type="ARBA" id="ARBA00023043"/>
    </source>
</evidence>